<sequence>MTQENRIDPKDYDVLSDAELLFFCPYDEYIDAIDEGTLDKSALKSLLMIAYSFAFLCEEIYKNNPDEIEKFTQLKHSEEPFIEVLFGLSVEAVQNLVALYGLRGEVRFIPALCDAETSVKDKLLCIRAFLTEASKAVELQRHNQSFRKIAGVSVSKAFSAGMTVTDTAQ</sequence>
<keyword evidence="2" id="KW-1185">Reference proteome</keyword>
<proteinExistence type="predicted"/>
<name>A0A6L6YPX0_9BURK</name>
<dbReference type="Proteomes" id="UP000472580">
    <property type="component" value="Unassembled WGS sequence"/>
</dbReference>
<protein>
    <submittedName>
        <fullName evidence="1">Uncharacterized protein</fullName>
    </submittedName>
</protein>
<reference evidence="1 2" key="1">
    <citation type="submission" date="2019-12" db="EMBL/GenBank/DDBJ databases">
        <title>Microbes associate with the intestines of laboratory mice.</title>
        <authorList>
            <person name="Navarre W."/>
            <person name="Wong E."/>
        </authorList>
    </citation>
    <scope>NUCLEOTIDE SEQUENCE [LARGE SCALE GENOMIC DNA]</scope>
    <source>
        <strain evidence="1 2">NM82_D38</strain>
    </source>
</reference>
<evidence type="ECO:0000313" key="2">
    <source>
        <dbReference type="Proteomes" id="UP000472580"/>
    </source>
</evidence>
<dbReference type="AlphaFoldDB" id="A0A6L6YPX0"/>
<dbReference type="RefSeq" id="WP_160336137.1">
    <property type="nucleotide sequence ID" value="NZ_CALPCR010000017.1"/>
</dbReference>
<accession>A0A6L6YPX0</accession>
<organism evidence="1 2">
    <name type="scientific">Parasutterella muris</name>
    <dbReference type="NCBI Taxonomy" id="2565572"/>
    <lineage>
        <taxon>Bacteria</taxon>
        <taxon>Pseudomonadati</taxon>
        <taxon>Pseudomonadota</taxon>
        <taxon>Betaproteobacteria</taxon>
        <taxon>Burkholderiales</taxon>
        <taxon>Sutterellaceae</taxon>
        <taxon>Parasutterella</taxon>
    </lineage>
</organism>
<dbReference type="EMBL" id="WSRP01000043">
    <property type="protein sequence ID" value="MVX57721.1"/>
    <property type="molecule type" value="Genomic_DNA"/>
</dbReference>
<gene>
    <name evidence="1" type="ORF">E5987_11035</name>
</gene>
<comment type="caution">
    <text evidence="1">The sequence shown here is derived from an EMBL/GenBank/DDBJ whole genome shotgun (WGS) entry which is preliminary data.</text>
</comment>
<evidence type="ECO:0000313" key="1">
    <source>
        <dbReference type="EMBL" id="MVX57721.1"/>
    </source>
</evidence>